<proteinExistence type="predicted"/>
<dbReference type="Gene3D" id="1.20.58.2170">
    <property type="match status" value="1"/>
</dbReference>
<keyword evidence="1" id="KW-0175">Coiled coil</keyword>
<reference evidence="4" key="1">
    <citation type="submission" date="2021-12" db="EMBL/GenBank/DDBJ databases">
        <authorList>
            <person name="King R."/>
        </authorList>
    </citation>
    <scope>NUCLEOTIDE SEQUENCE</scope>
</reference>
<evidence type="ECO:0000259" key="3">
    <source>
        <dbReference type="Pfam" id="PF20920"/>
    </source>
</evidence>
<evidence type="ECO:0000256" key="2">
    <source>
        <dbReference type="SAM" id="MobiDB-lite"/>
    </source>
</evidence>
<evidence type="ECO:0000313" key="4">
    <source>
        <dbReference type="EMBL" id="CAH0553531.1"/>
    </source>
</evidence>
<feature type="compositionally biased region" description="Low complexity" evidence="2">
    <location>
        <begin position="83"/>
        <end position="97"/>
    </location>
</feature>
<feature type="compositionally biased region" description="Basic and acidic residues" evidence="2">
    <location>
        <begin position="61"/>
        <end position="71"/>
    </location>
</feature>
<dbReference type="Proteomes" id="UP001154078">
    <property type="component" value="Chromosome 3"/>
</dbReference>
<dbReference type="AlphaFoldDB" id="A0A9P0B1T9"/>
<gene>
    <name evidence="4" type="ORF">MELIAE_LOCUS5495</name>
</gene>
<feature type="domain" description="Daxx histone-binding" evidence="3">
    <location>
        <begin position="298"/>
        <end position="380"/>
    </location>
</feature>
<dbReference type="InterPro" id="IPR046378">
    <property type="entry name" value="DAXX_histone-bd"/>
</dbReference>
<accession>A0A9P0B1T9</accession>
<sequence length="418" mass="48037">MADNTITLSSDDECESAPKKIKPTPVIDSAVIELSDNEDSEKETSKNNVCDTVNLEDDDSKENKDTNDAKENNSPSPEEDKPTQSASEEQSTCSSLSSLEDHQGLNEFLTTCQEVTAGTQYDLQFKFTNMKKLFVKCGRDHASTDNFKRKLSEWTKRASGCSMEAACVFHEFYCYLKSMSNTGYEVESEEQRARLKKLEITIKALQKKIKEFEEQEVDFEEEENSSFMKLDLYTVRLNKVYKKYCELLKKNPYSGRKTYERLGFVQSEFVVVNQAINKKYKNSLKFPTYIEVENIIKKCVKENGLALSEGKIKTESESVFKNLGDILQTRRRKELYECHSLYIENVDDPAKESNDLDQMLKKNKKIAAEKIDEVVQSFVEKENIAKTKEEETKDESEDSDNSNYQDSEEELETVPITD</sequence>
<feature type="compositionally biased region" description="Acidic residues" evidence="2">
    <location>
        <begin position="392"/>
        <end position="412"/>
    </location>
</feature>
<organism evidence="4 5">
    <name type="scientific">Brassicogethes aeneus</name>
    <name type="common">Rape pollen beetle</name>
    <name type="synonym">Meligethes aeneus</name>
    <dbReference type="NCBI Taxonomy" id="1431903"/>
    <lineage>
        <taxon>Eukaryota</taxon>
        <taxon>Metazoa</taxon>
        <taxon>Ecdysozoa</taxon>
        <taxon>Arthropoda</taxon>
        <taxon>Hexapoda</taxon>
        <taxon>Insecta</taxon>
        <taxon>Pterygota</taxon>
        <taxon>Neoptera</taxon>
        <taxon>Endopterygota</taxon>
        <taxon>Coleoptera</taxon>
        <taxon>Polyphaga</taxon>
        <taxon>Cucujiformia</taxon>
        <taxon>Nitidulidae</taxon>
        <taxon>Meligethinae</taxon>
        <taxon>Brassicogethes</taxon>
    </lineage>
</organism>
<feature type="compositionally biased region" description="Basic and acidic residues" evidence="2">
    <location>
        <begin position="382"/>
        <end position="391"/>
    </location>
</feature>
<dbReference type="EMBL" id="OV121134">
    <property type="protein sequence ID" value="CAH0553531.1"/>
    <property type="molecule type" value="Genomic_DNA"/>
</dbReference>
<feature type="region of interest" description="Disordered" evidence="2">
    <location>
        <begin position="382"/>
        <end position="418"/>
    </location>
</feature>
<dbReference type="Pfam" id="PF20920">
    <property type="entry name" value="DAXX_hist_bd"/>
    <property type="match status" value="1"/>
</dbReference>
<dbReference type="InterPro" id="IPR046426">
    <property type="entry name" value="DAXX_histone-bd_sf"/>
</dbReference>
<evidence type="ECO:0000256" key="1">
    <source>
        <dbReference type="SAM" id="Coils"/>
    </source>
</evidence>
<evidence type="ECO:0000313" key="5">
    <source>
        <dbReference type="Proteomes" id="UP001154078"/>
    </source>
</evidence>
<keyword evidence="5" id="KW-1185">Reference proteome</keyword>
<feature type="region of interest" description="Disordered" evidence="2">
    <location>
        <begin position="1"/>
        <end position="97"/>
    </location>
</feature>
<dbReference type="GO" id="GO:0042393">
    <property type="term" value="F:histone binding"/>
    <property type="evidence" value="ECO:0007669"/>
    <property type="project" value="InterPro"/>
</dbReference>
<feature type="coiled-coil region" evidence="1">
    <location>
        <begin position="188"/>
        <end position="225"/>
    </location>
</feature>
<name>A0A9P0B1T9_BRAAE</name>
<dbReference type="OrthoDB" id="7492809at2759"/>
<protein>
    <recommendedName>
        <fullName evidence="3">Daxx histone-binding domain-containing protein</fullName>
    </recommendedName>
</protein>